<dbReference type="STRING" id="880073.Cabys_1121"/>
<keyword evidence="1" id="KW-1133">Transmembrane helix</keyword>
<evidence type="ECO:0000256" key="1">
    <source>
        <dbReference type="SAM" id="Phobius"/>
    </source>
</evidence>
<feature type="transmembrane region" description="Helical" evidence="1">
    <location>
        <begin position="60"/>
        <end position="80"/>
    </location>
</feature>
<protein>
    <recommendedName>
        <fullName evidence="4">DUF2809 domain-containing protein</fullName>
    </recommendedName>
</protein>
<dbReference type="InterPro" id="IPR021257">
    <property type="entry name" value="DUF2809"/>
</dbReference>
<dbReference type="AlphaFoldDB" id="H1XXF2"/>
<dbReference type="eggNOG" id="ENOG5033992">
    <property type="taxonomic scope" value="Bacteria"/>
</dbReference>
<feature type="transmembrane region" description="Helical" evidence="1">
    <location>
        <begin position="7"/>
        <end position="26"/>
    </location>
</feature>
<gene>
    <name evidence="2" type="ORF">Calab_2327</name>
</gene>
<accession>H1XXF2</accession>
<reference evidence="2 3" key="1">
    <citation type="submission" date="2011-09" db="EMBL/GenBank/DDBJ databases">
        <title>The permanent draft genome of Caldithrix abyssi DSM 13497.</title>
        <authorList>
            <consortium name="US DOE Joint Genome Institute (JGI-PGF)"/>
            <person name="Lucas S."/>
            <person name="Han J."/>
            <person name="Lapidus A."/>
            <person name="Bruce D."/>
            <person name="Goodwin L."/>
            <person name="Pitluck S."/>
            <person name="Peters L."/>
            <person name="Kyrpides N."/>
            <person name="Mavromatis K."/>
            <person name="Ivanova N."/>
            <person name="Mikhailova N."/>
            <person name="Chertkov O."/>
            <person name="Detter J.C."/>
            <person name="Tapia R."/>
            <person name="Han C."/>
            <person name="Land M."/>
            <person name="Hauser L."/>
            <person name="Markowitz V."/>
            <person name="Cheng J.-F."/>
            <person name="Hugenholtz P."/>
            <person name="Woyke T."/>
            <person name="Wu D."/>
            <person name="Spring S."/>
            <person name="Brambilla E."/>
            <person name="Klenk H.-P."/>
            <person name="Eisen J.A."/>
        </authorList>
    </citation>
    <scope>NUCLEOTIDE SEQUENCE [LARGE SCALE GENOMIC DNA]</scope>
    <source>
        <strain evidence="2 3">DSM 13497</strain>
    </source>
</reference>
<organism evidence="2 3">
    <name type="scientific">Caldithrix abyssi DSM 13497</name>
    <dbReference type="NCBI Taxonomy" id="880073"/>
    <lineage>
        <taxon>Bacteria</taxon>
        <taxon>Pseudomonadati</taxon>
        <taxon>Calditrichota</taxon>
        <taxon>Calditrichia</taxon>
        <taxon>Calditrichales</taxon>
        <taxon>Calditrichaceae</taxon>
        <taxon>Caldithrix</taxon>
    </lineage>
</organism>
<dbReference type="InParanoid" id="H1XXF2"/>
<name>H1XXF2_CALAY</name>
<dbReference type="OrthoDB" id="512727at2"/>
<dbReference type="EMBL" id="CM001402">
    <property type="protein sequence ID" value="EHO41937.1"/>
    <property type="molecule type" value="Genomic_DNA"/>
</dbReference>
<proteinExistence type="predicted"/>
<dbReference type="RefSeq" id="WP_006929124.1">
    <property type="nucleotide sequence ID" value="NZ_CM001402.1"/>
</dbReference>
<feature type="transmembrane region" description="Helical" evidence="1">
    <location>
        <begin position="32"/>
        <end position="53"/>
    </location>
</feature>
<dbReference type="Proteomes" id="UP000004671">
    <property type="component" value="Chromosome"/>
</dbReference>
<keyword evidence="1" id="KW-0812">Transmembrane</keyword>
<feature type="transmembrane region" description="Helical" evidence="1">
    <location>
        <begin position="100"/>
        <end position="120"/>
    </location>
</feature>
<keyword evidence="3" id="KW-1185">Reference proteome</keyword>
<evidence type="ECO:0000313" key="3">
    <source>
        <dbReference type="Proteomes" id="UP000004671"/>
    </source>
</evidence>
<keyword evidence="1" id="KW-0472">Membrane</keyword>
<dbReference type="Pfam" id="PF10990">
    <property type="entry name" value="DUF2809"/>
    <property type="match status" value="1"/>
</dbReference>
<sequence>MSKFRIFVGISVLIITPLGFLTKAYHGIGADWVNNSLGGVLYVVFWCLVAAFLKPQWKEKFIAIGVFTVTSLLEAAQLWHPPVLEWLRSFYLGKVLLGTTFALSDFPHYAAGALLGALWIKRLRIFTARPMGVDSNNANALKEKGEF</sequence>
<dbReference type="HOGENOM" id="CLU_133181_2_2_0"/>
<dbReference type="PaxDb" id="880073-Calab_2327"/>
<evidence type="ECO:0008006" key="4">
    <source>
        <dbReference type="Google" id="ProtNLM"/>
    </source>
</evidence>
<evidence type="ECO:0000313" key="2">
    <source>
        <dbReference type="EMBL" id="EHO41937.1"/>
    </source>
</evidence>